<dbReference type="GO" id="GO:0008168">
    <property type="term" value="F:methyltransferase activity"/>
    <property type="evidence" value="ECO:0007669"/>
    <property type="project" value="UniProtKB-KW"/>
</dbReference>
<evidence type="ECO:0000259" key="3">
    <source>
        <dbReference type="Pfam" id="PF00588"/>
    </source>
</evidence>
<evidence type="ECO:0000313" key="4">
    <source>
        <dbReference type="EMBL" id="MFC0209234.1"/>
    </source>
</evidence>
<dbReference type="SUPFAM" id="SSF55315">
    <property type="entry name" value="L30e-like"/>
    <property type="match status" value="1"/>
</dbReference>
<evidence type="ECO:0000256" key="1">
    <source>
        <dbReference type="ARBA" id="ARBA00022603"/>
    </source>
</evidence>
<keyword evidence="5" id="KW-1185">Reference proteome</keyword>
<keyword evidence="1 4" id="KW-0489">Methyltransferase</keyword>
<dbReference type="RefSeq" id="WP_261522222.1">
    <property type="nucleotide sequence ID" value="NZ_JAODNW010000023.1"/>
</dbReference>
<dbReference type="InterPro" id="IPR001537">
    <property type="entry name" value="SpoU_MeTrfase"/>
</dbReference>
<comment type="caution">
    <text evidence="4">The sequence shown here is derived from an EMBL/GenBank/DDBJ whole genome shotgun (WGS) entry which is preliminary data.</text>
</comment>
<evidence type="ECO:0000313" key="5">
    <source>
        <dbReference type="Proteomes" id="UP001589755"/>
    </source>
</evidence>
<dbReference type="Pfam" id="PF00588">
    <property type="entry name" value="SpoU_methylase"/>
    <property type="match status" value="1"/>
</dbReference>
<organism evidence="4 5">
    <name type="scientific">Chelativorans intermedius</name>
    <dbReference type="NCBI Taxonomy" id="515947"/>
    <lineage>
        <taxon>Bacteria</taxon>
        <taxon>Pseudomonadati</taxon>
        <taxon>Pseudomonadota</taxon>
        <taxon>Alphaproteobacteria</taxon>
        <taxon>Hyphomicrobiales</taxon>
        <taxon>Phyllobacteriaceae</taxon>
        <taxon>Chelativorans</taxon>
    </lineage>
</organism>
<dbReference type="GO" id="GO:0032259">
    <property type="term" value="P:methylation"/>
    <property type="evidence" value="ECO:0007669"/>
    <property type="project" value="UniProtKB-KW"/>
</dbReference>
<feature type="domain" description="tRNA/rRNA methyltransferase SpoU type" evidence="3">
    <location>
        <begin position="122"/>
        <end position="261"/>
    </location>
</feature>
<keyword evidence="2" id="KW-0808">Transferase</keyword>
<protein>
    <submittedName>
        <fullName evidence="4">TrmH family RNA methyltransferase</fullName>
    </submittedName>
</protein>
<dbReference type="PANTHER" id="PTHR43191">
    <property type="entry name" value="RRNA METHYLTRANSFERASE 3"/>
    <property type="match status" value="1"/>
</dbReference>
<dbReference type="PANTHER" id="PTHR43191:SF12">
    <property type="entry name" value="RRNA METHYLASE"/>
    <property type="match status" value="1"/>
</dbReference>
<sequence>MRTLIPIDDPDDPRIAAYRDIRERDLVGRQGRFVAEGKVVLNVLFSASRFAAESVLLRDNRVAGMEEILRRVPEKVPVYVASAAVMDAIAGFPMHRGVLAIGRRECEEDAQALLARLPKRALVVALSGIANHDNMGAIFRNAAAFGADAVVMDAGSCDPLYRKAIRVSVGAALKVPFARASTAEDMVEALLRASFTILALSPRGERDIAQARRRARTALLLGAEGPGLPAALLDRLPSVRIAMREDFDSLNVATASAIALHRLWR</sequence>
<name>A0ABV6D998_9HYPH</name>
<accession>A0ABV6D998</accession>
<dbReference type="Gene3D" id="3.40.1280.10">
    <property type="match status" value="1"/>
</dbReference>
<evidence type="ECO:0000256" key="2">
    <source>
        <dbReference type="ARBA" id="ARBA00022679"/>
    </source>
</evidence>
<dbReference type="CDD" id="cd18095">
    <property type="entry name" value="SpoU-like_rRNA-MTase"/>
    <property type="match status" value="1"/>
</dbReference>
<reference evidence="4 5" key="1">
    <citation type="submission" date="2024-09" db="EMBL/GenBank/DDBJ databases">
        <authorList>
            <person name="Sun Q."/>
            <person name="Mori K."/>
        </authorList>
    </citation>
    <scope>NUCLEOTIDE SEQUENCE [LARGE SCALE GENOMIC DNA]</scope>
    <source>
        <strain evidence="4 5">CCM 8543</strain>
    </source>
</reference>
<dbReference type="InterPro" id="IPR029028">
    <property type="entry name" value="Alpha/beta_knot_MTases"/>
</dbReference>
<dbReference type="InterPro" id="IPR051259">
    <property type="entry name" value="rRNA_Methyltransferase"/>
</dbReference>
<dbReference type="SUPFAM" id="SSF75217">
    <property type="entry name" value="alpha/beta knot"/>
    <property type="match status" value="1"/>
</dbReference>
<dbReference type="InterPro" id="IPR029064">
    <property type="entry name" value="Ribosomal_eL30-like_sf"/>
</dbReference>
<dbReference type="Proteomes" id="UP001589755">
    <property type="component" value="Unassembled WGS sequence"/>
</dbReference>
<dbReference type="InterPro" id="IPR029026">
    <property type="entry name" value="tRNA_m1G_MTases_N"/>
</dbReference>
<dbReference type="EMBL" id="JBHLXD010000019">
    <property type="protein sequence ID" value="MFC0209234.1"/>
    <property type="molecule type" value="Genomic_DNA"/>
</dbReference>
<proteinExistence type="predicted"/>
<gene>
    <name evidence="4" type="ORF">ACFFJ2_12580</name>
</gene>
<dbReference type="Gene3D" id="3.30.1330.30">
    <property type="match status" value="1"/>
</dbReference>